<name>A0A182NEJ1_9DIPT</name>
<protein>
    <submittedName>
        <fullName evidence="2">Uncharacterized protein</fullName>
    </submittedName>
</protein>
<sequence>MVWRTAGVTLWVDAGPIVVGANSPMPDVERTVGTGPFERTCSKSNNERRRPPNQVRETLSTVSQLVSRSADSRPTGSPE</sequence>
<evidence type="ECO:0000256" key="1">
    <source>
        <dbReference type="SAM" id="MobiDB-lite"/>
    </source>
</evidence>
<dbReference type="AlphaFoldDB" id="A0A182NEJ1"/>
<reference evidence="2" key="2">
    <citation type="submission" date="2020-05" db="UniProtKB">
        <authorList>
            <consortium name="EnsemblMetazoa"/>
        </authorList>
    </citation>
    <scope>IDENTIFICATION</scope>
    <source>
        <strain evidence="2">WRAIR2</strain>
    </source>
</reference>
<feature type="compositionally biased region" description="Polar residues" evidence="1">
    <location>
        <begin position="55"/>
        <end position="79"/>
    </location>
</feature>
<evidence type="ECO:0000313" key="3">
    <source>
        <dbReference type="Proteomes" id="UP000075884"/>
    </source>
</evidence>
<evidence type="ECO:0000313" key="2">
    <source>
        <dbReference type="EnsemblMetazoa" id="ADIR006056-PA"/>
    </source>
</evidence>
<proteinExistence type="predicted"/>
<reference evidence="3" key="1">
    <citation type="submission" date="2013-03" db="EMBL/GenBank/DDBJ databases">
        <title>The Genome Sequence of Anopheles dirus WRAIR2.</title>
        <authorList>
            <consortium name="The Broad Institute Genomics Platform"/>
            <person name="Neafsey D.E."/>
            <person name="Walton C."/>
            <person name="Walker B."/>
            <person name="Young S.K."/>
            <person name="Zeng Q."/>
            <person name="Gargeya S."/>
            <person name="Fitzgerald M."/>
            <person name="Haas B."/>
            <person name="Abouelleil A."/>
            <person name="Allen A.W."/>
            <person name="Alvarado L."/>
            <person name="Arachchi H.M."/>
            <person name="Berlin A.M."/>
            <person name="Chapman S.B."/>
            <person name="Gainer-Dewar J."/>
            <person name="Goldberg J."/>
            <person name="Griggs A."/>
            <person name="Gujja S."/>
            <person name="Hansen M."/>
            <person name="Howarth C."/>
            <person name="Imamovic A."/>
            <person name="Ireland A."/>
            <person name="Larimer J."/>
            <person name="McCowan C."/>
            <person name="Murphy C."/>
            <person name="Pearson M."/>
            <person name="Poon T.W."/>
            <person name="Priest M."/>
            <person name="Roberts A."/>
            <person name="Saif S."/>
            <person name="Shea T."/>
            <person name="Sisk P."/>
            <person name="Sykes S."/>
            <person name="Wortman J."/>
            <person name="Nusbaum C."/>
            <person name="Birren B."/>
        </authorList>
    </citation>
    <scope>NUCLEOTIDE SEQUENCE [LARGE SCALE GENOMIC DNA]</scope>
    <source>
        <strain evidence="3">WRAIR2</strain>
    </source>
</reference>
<organism evidence="2 3">
    <name type="scientific">Anopheles dirus</name>
    <dbReference type="NCBI Taxonomy" id="7168"/>
    <lineage>
        <taxon>Eukaryota</taxon>
        <taxon>Metazoa</taxon>
        <taxon>Ecdysozoa</taxon>
        <taxon>Arthropoda</taxon>
        <taxon>Hexapoda</taxon>
        <taxon>Insecta</taxon>
        <taxon>Pterygota</taxon>
        <taxon>Neoptera</taxon>
        <taxon>Endopterygota</taxon>
        <taxon>Diptera</taxon>
        <taxon>Nematocera</taxon>
        <taxon>Culicoidea</taxon>
        <taxon>Culicidae</taxon>
        <taxon>Anophelinae</taxon>
        <taxon>Anopheles</taxon>
    </lineage>
</organism>
<dbReference type="Proteomes" id="UP000075884">
    <property type="component" value="Unassembled WGS sequence"/>
</dbReference>
<dbReference type="VEuPathDB" id="VectorBase:ADIR006056"/>
<feature type="region of interest" description="Disordered" evidence="1">
    <location>
        <begin position="22"/>
        <end position="79"/>
    </location>
</feature>
<keyword evidence="3" id="KW-1185">Reference proteome</keyword>
<dbReference type="EnsemblMetazoa" id="ADIR006056-RA">
    <property type="protein sequence ID" value="ADIR006056-PA"/>
    <property type="gene ID" value="ADIR006056"/>
</dbReference>
<accession>A0A182NEJ1</accession>